<evidence type="ECO:0000256" key="8">
    <source>
        <dbReference type="PIRSR" id="PIRSR601929-1"/>
    </source>
</evidence>
<keyword evidence="6 10" id="KW-1015">Disulfide bond</keyword>
<feature type="disulfide bond" evidence="10">
    <location>
        <begin position="38"/>
        <end position="55"/>
    </location>
</feature>
<feature type="binding site" evidence="9">
    <location>
        <position position="124"/>
    </location>
    <ligand>
        <name>Mn(2+)</name>
        <dbReference type="ChEBI" id="CHEBI:29035"/>
    </ligand>
</feature>
<feature type="signal peptide" evidence="11">
    <location>
        <begin position="1"/>
        <end position="28"/>
    </location>
</feature>
<dbReference type="FunFam" id="2.60.120.10:FF:000005">
    <property type="entry name" value="Germin-like protein subfamily 1 member 8"/>
    <property type="match status" value="1"/>
</dbReference>
<name>A0A835PCV2_VANPL</name>
<comment type="similarity">
    <text evidence="2 11">Belongs to the germin family.</text>
</comment>
<evidence type="ECO:0000313" key="16">
    <source>
        <dbReference type="Proteomes" id="UP000636800"/>
    </source>
</evidence>
<dbReference type="CDD" id="cd02241">
    <property type="entry name" value="cupin_OxOx"/>
    <property type="match status" value="1"/>
</dbReference>
<feature type="binding site" evidence="8">
    <location>
        <position position="119"/>
    </location>
    <ligand>
        <name>oxalate</name>
        <dbReference type="ChEBI" id="CHEBI:30623"/>
    </ligand>
</feature>
<dbReference type="Proteomes" id="UP000636800">
    <property type="component" value="Chromosome 6"/>
</dbReference>
<evidence type="ECO:0000256" key="6">
    <source>
        <dbReference type="ARBA" id="ARBA00023157"/>
    </source>
</evidence>
<sequence length="224" mass="23703">MEKSHNLLSPSALLLLLQPILLFFSISAADPDPFQDFCVASSDRSAGTTVKGFLCKPDSTVTSDDFFSAALAAPLSTANPIRASASFADALTFPGLNTLGISMGRVEYAPGGIGPPHTHPRATELFLVTEGRLLVGFVATDGRYFSKELGPGEAYVFPRGLMHFQYNAGTVKVVAIVAFNSQLPGTVFAARTLFGSTPAIPDVVLAKAFAVDEKVVEEIKSKFG</sequence>
<keyword evidence="7 8" id="KW-0464">Manganese</keyword>
<keyword evidence="11" id="KW-0732">Signal</keyword>
<evidence type="ECO:0000256" key="7">
    <source>
        <dbReference type="ARBA" id="ARBA00023211"/>
    </source>
</evidence>
<dbReference type="InterPro" id="IPR014710">
    <property type="entry name" value="RmlC-like_jellyroll"/>
</dbReference>
<evidence type="ECO:0000256" key="2">
    <source>
        <dbReference type="ARBA" id="ARBA00007456"/>
    </source>
</evidence>
<dbReference type="InterPro" id="IPR006045">
    <property type="entry name" value="Cupin_1"/>
</dbReference>
<dbReference type="PANTHER" id="PTHR31238">
    <property type="entry name" value="GERMIN-LIKE PROTEIN SUBFAMILY 3 MEMBER 3"/>
    <property type="match status" value="1"/>
</dbReference>
<comment type="caution">
    <text evidence="13">The sequence shown here is derived from an EMBL/GenBank/DDBJ whole genome shotgun (WGS) entry which is preliminary data.</text>
</comment>
<dbReference type="InterPro" id="IPR019780">
    <property type="entry name" value="Germin_Mn-BS"/>
</dbReference>
<keyword evidence="3 11" id="KW-0052">Apoplast</keyword>
<evidence type="ECO:0000256" key="10">
    <source>
        <dbReference type="PIRSR" id="PIRSR601929-3"/>
    </source>
</evidence>
<dbReference type="Proteomes" id="UP000639772">
    <property type="component" value="Chromosome 6"/>
</dbReference>
<keyword evidence="4 11" id="KW-0964">Secreted</keyword>
<feature type="binding site" evidence="9">
    <location>
        <position position="117"/>
    </location>
    <ligand>
        <name>Mn(2+)</name>
        <dbReference type="ChEBI" id="CHEBI:29035"/>
    </ligand>
</feature>
<evidence type="ECO:0000256" key="9">
    <source>
        <dbReference type="PIRSR" id="PIRSR601929-2"/>
    </source>
</evidence>
<evidence type="ECO:0000256" key="4">
    <source>
        <dbReference type="ARBA" id="ARBA00022525"/>
    </source>
</evidence>
<dbReference type="EMBL" id="JADCNL010000006">
    <property type="protein sequence ID" value="KAG0477378.1"/>
    <property type="molecule type" value="Genomic_DNA"/>
</dbReference>
<evidence type="ECO:0000313" key="13">
    <source>
        <dbReference type="EMBL" id="KAG0451356.1"/>
    </source>
</evidence>
<gene>
    <name evidence="15" type="ORF">HPP92_013756</name>
    <name evidence="14" type="ORF">HPP92_014219</name>
    <name evidence="13" type="ORF">HPP92_026477</name>
</gene>
<dbReference type="EMBL" id="JADCNL010000062">
    <property type="protein sequence ID" value="KAG0451356.1"/>
    <property type="molecule type" value="Genomic_DNA"/>
</dbReference>
<dbReference type="Pfam" id="PF00190">
    <property type="entry name" value="Cupin_1"/>
    <property type="match status" value="1"/>
</dbReference>
<evidence type="ECO:0000313" key="15">
    <source>
        <dbReference type="EMBL" id="KAG0479037.1"/>
    </source>
</evidence>
<evidence type="ECO:0000256" key="1">
    <source>
        <dbReference type="ARBA" id="ARBA00004271"/>
    </source>
</evidence>
<accession>A0A835PCV2</accession>
<dbReference type="EMBL" id="JADCNM010000006">
    <property type="protein sequence ID" value="KAG0479037.1"/>
    <property type="molecule type" value="Genomic_DNA"/>
</dbReference>
<reference evidence="16 17" key="1">
    <citation type="journal article" date="2020" name="Nat. Food">
        <title>A phased Vanilla planifolia genome enables genetic improvement of flavour and production.</title>
        <authorList>
            <person name="Hasing T."/>
            <person name="Tang H."/>
            <person name="Brym M."/>
            <person name="Khazi F."/>
            <person name="Huang T."/>
            <person name="Chambers A.H."/>
        </authorList>
    </citation>
    <scope>NUCLEOTIDE SEQUENCE [LARGE SCALE GENOMIC DNA]</scope>
    <source>
        <tissue evidence="13">Leaf</tissue>
    </source>
</reference>
<evidence type="ECO:0000259" key="12">
    <source>
        <dbReference type="SMART" id="SM00835"/>
    </source>
</evidence>
<dbReference type="GO" id="GO:0030145">
    <property type="term" value="F:manganese ion binding"/>
    <property type="evidence" value="ECO:0007669"/>
    <property type="project" value="UniProtKB-UniRule"/>
</dbReference>
<feature type="binding site" evidence="8">
    <location>
        <position position="124"/>
    </location>
    <ligand>
        <name>oxalate</name>
        <dbReference type="ChEBI" id="CHEBI:30623"/>
    </ligand>
</feature>
<dbReference type="Gene3D" id="2.60.120.10">
    <property type="entry name" value="Jelly Rolls"/>
    <property type="match status" value="1"/>
</dbReference>
<feature type="binding site" evidence="9">
    <location>
        <position position="163"/>
    </location>
    <ligand>
        <name>Mn(2+)</name>
        <dbReference type="ChEBI" id="CHEBI:29035"/>
    </ligand>
</feature>
<dbReference type="AlphaFoldDB" id="A0A835PCV2"/>
<evidence type="ECO:0000256" key="3">
    <source>
        <dbReference type="ARBA" id="ARBA00022523"/>
    </source>
</evidence>
<dbReference type="PROSITE" id="PS00725">
    <property type="entry name" value="GERMIN"/>
    <property type="match status" value="1"/>
</dbReference>
<feature type="domain" description="Cupin type-1" evidence="12">
    <location>
        <begin position="69"/>
        <end position="217"/>
    </location>
</feature>
<keyword evidence="5 8" id="KW-0479">Metal-binding</keyword>
<evidence type="ECO:0000256" key="11">
    <source>
        <dbReference type="RuleBase" id="RU366015"/>
    </source>
</evidence>
<feature type="chain" id="PRO_5034202818" description="Germin-like protein" evidence="11">
    <location>
        <begin position="29"/>
        <end position="224"/>
    </location>
</feature>
<dbReference type="InterPro" id="IPR011051">
    <property type="entry name" value="RmlC_Cupin_sf"/>
</dbReference>
<dbReference type="SMART" id="SM00835">
    <property type="entry name" value="Cupin_1"/>
    <property type="match status" value="1"/>
</dbReference>
<protein>
    <recommendedName>
        <fullName evidence="11">Germin-like protein</fullName>
    </recommendedName>
</protein>
<dbReference type="InterPro" id="IPR001929">
    <property type="entry name" value="Germin"/>
</dbReference>
<keyword evidence="16" id="KW-1185">Reference proteome</keyword>
<evidence type="ECO:0000313" key="17">
    <source>
        <dbReference type="Proteomes" id="UP000639772"/>
    </source>
</evidence>
<feature type="binding site" evidence="9">
    <location>
        <position position="119"/>
    </location>
    <ligand>
        <name>Mn(2+)</name>
        <dbReference type="ChEBI" id="CHEBI:29035"/>
    </ligand>
</feature>
<evidence type="ECO:0000313" key="14">
    <source>
        <dbReference type="EMBL" id="KAG0477378.1"/>
    </source>
</evidence>
<evidence type="ECO:0000256" key="5">
    <source>
        <dbReference type="ARBA" id="ARBA00022723"/>
    </source>
</evidence>
<dbReference type="SUPFAM" id="SSF51182">
    <property type="entry name" value="RmlC-like cupins"/>
    <property type="match status" value="1"/>
</dbReference>
<dbReference type="PRINTS" id="PR00325">
    <property type="entry name" value="GERMIN"/>
</dbReference>
<organism evidence="13 16">
    <name type="scientific">Vanilla planifolia</name>
    <name type="common">Vanilla</name>
    <dbReference type="NCBI Taxonomy" id="51239"/>
    <lineage>
        <taxon>Eukaryota</taxon>
        <taxon>Viridiplantae</taxon>
        <taxon>Streptophyta</taxon>
        <taxon>Embryophyta</taxon>
        <taxon>Tracheophyta</taxon>
        <taxon>Spermatophyta</taxon>
        <taxon>Magnoliopsida</taxon>
        <taxon>Liliopsida</taxon>
        <taxon>Asparagales</taxon>
        <taxon>Orchidaceae</taxon>
        <taxon>Vanilloideae</taxon>
        <taxon>Vanilleae</taxon>
        <taxon>Vanilla</taxon>
    </lineage>
</organism>
<proteinExistence type="inferred from homology"/>
<dbReference type="OrthoDB" id="1921208at2759"/>
<dbReference type="GO" id="GO:0048046">
    <property type="term" value="C:apoplast"/>
    <property type="evidence" value="ECO:0007669"/>
    <property type="project" value="UniProtKB-SubCell"/>
</dbReference>
<comment type="subcellular location">
    <subcellularLocation>
        <location evidence="1 11">Secreted</location>
        <location evidence="1 11">Extracellular space</location>
        <location evidence="1 11">Apoplast</location>
    </subcellularLocation>
</comment>